<dbReference type="Proteomes" id="UP000663864">
    <property type="component" value="Unassembled WGS sequence"/>
</dbReference>
<accession>A0A814UCS8</accession>
<evidence type="ECO:0000313" key="1">
    <source>
        <dbReference type="EMBL" id="CAF1172694.1"/>
    </source>
</evidence>
<dbReference type="AlphaFoldDB" id="A0A814UCS8"/>
<proteinExistence type="predicted"/>
<reference evidence="1" key="1">
    <citation type="submission" date="2021-02" db="EMBL/GenBank/DDBJ databases">
        <authorList>
            <person name="Nowell W R."/>
        </authorList>
    </citation>
    <scope>NUCLEOTIDE SEQUENCE</scope>
</reference>
<protein>
    <submittedName>
        <fullName evidence="1">Uncharacterized protein</fullName>
    </submittedName>
</protein>
<dbReference type="EMBL" id="CAJNOT010001261">
    <property type="protein sequence ID" value="CAF1172694.1"/>
    <property type="molecule type" value="Genomic_DNA"/>
</dbReference>
<name>A0A814UCS8_9BILA</name>
<sequence>MAMINIDRKNTDPFNRYTMPKLVVR</sequence>
<feature type="non-terminal residue" evidence="1">
    <location>
        <position position="25"/>
    </location>
</feature>
<evidence type="ECO:0000313" key="2">
    <source>
        <dbReference type="Proteomes" id="UP000663864"/>
    </source>
</evidence>
<organism evidence="1 2">
    <name type="scientific">Rotaria sordida</name>
    <dbReference type="NCBI Taxonomy" id="392033"/>
    <lineage>
        <taxon>Eukaryota</taxon>
        <taxon>Metazoa</taxon>
        <taxon>Spiralia</taxon>
        <taxon>Gnathifera</taxon>
        <taxon>Rotifera</taxon>
        <taxon>Eurotatoria</taxon>
        <taxon>Bdelloidea</taxon>
        <taxon>Philodinida</taxon>
        <taxon>Philodinidae</taxon>
        <taxon>Rotaria</taxon>
    </lineage>
</organism>
<comment type="caution">
    <text evidence="1">The sequence shown here is derived from an EMBL/GenBank/DDBJ whole genome shotgun (WGS) entry which is preliminary data.</text>
</comment>
<gene>
    <name evidence="1" type="ORF">ZHD862_LOCUS21305</name>
</gene>